<sequence>MPRFAANLSFLFTERPFRERFAAASAAGFRAVEILFPYDHAAETVAGQLAASKLELALFNLPPGDWAAGERGLAALPSRAAEFRASVDRALGYAQATRTTRLHALAGLAAPGDKAAVSAYRDALAYACERAGPLGVDVLIEPINGRDMPGYFLDSFERAAELIEAMRLPNLRLQFDIYHRQILRGDVIRGLEALMPLIGHVQVASVPDRREPGSGELDDAAAFAALDRLGYQGFVGCEYHPSGRSEDGLGWFAPYRAEQIADSR</sequence>
<dbReference type="OrthoDB" id="9786584at2"/>
<dbReference type="Gene3D" id="3.20.20.150">
    <property type="entry name" value="Divalent-metal-dependent TIM barrel enzymes"/>
    <property type="match status" value="1"/>
</dbReference>
<evidence type="ECO:0000313" key="5">
    <source>
        <dbReference type="EMBL" id="RXF74589.1"/>
    </source>
</evidence>
<dbReference type="GO" id="GO:0046487">
    <property type="term" value="P:glyoxylate metabolic process"/>
    <property type="evidence" value="ECO:0007669"/>
    <property type="project" value="TreeGrafter"/>
</dbReference>
<evidence type="ECO:0000259" key="4">
    <source>
        <dbReference type="Pfam" id="PF01261"/>
    </source>
</evidence>
<dbReference type="PANTHER" id="PTHR43489">
    <property type="entry name" value="ISOMERASE"/>
    <property type="match status" value="1"/>
</dbReference>
<gene>
    <name evidence="5" type="ORF">EK403_04095</name>
</gene>
<comment type="similarity">
    <text evidence="2">Belongs to the hyi family.</text>
</comment>
<proteinExistence type="inferred from homology"/>
<dbReference type="GO" id="GO:0008903">
    <property type="term" value="F:hydroxypyruvate isomerase activity"/>
    <property type="evidence" value="ECO:0007669"/>
    <property type="project" value="TreeGrafter"/>
</dbReference>
<feature type="active site" description="Proton donor/acceptor" evidence="3">
    <location>
        <position position="141"/>
    </location>
</feature>
<evidence type="ECO:0000313" key="6">
    <source>
        <dbReference type="Proteomes" id="UP000289708"/>
    </source>
</evidence>
<keyword evidence="5" id="KW-0670">Pyruvate</keyword>
<dbReference type="NCBIfam" id="NF043033">
    <property type="entry name" value="OxoTetrIsom"/>
    <property type="match status" value="1"/>
</dbReference>
<dbReference type="Pfam" id="PF01261">
    <property type="entry name" value="AP_endonuc_2"/>
    <property type="match status" value="1"/>
</dbReference>
<organism evidence="5 6">
    <name type="scientific">Hansschlegelia zhihuaiae</name>
    <dbReference type="NCBI Taxonomy" id="405005"/>
    <lineage>
        <taxon>Bacteria</taxon>
        <taxon>Pseudomonadati</taxon>
        <taxon>Pseudomonadota</taxon>
        <taxon>Alphaproteobacteria</taxon>
        <taxon>Hyphomicrobiales</taxon>
        <taxon>Methylopilaceae</taxon>
        <taxon>Hansschlegelia</taxon>
    </lineage>
</organism>
<comment type="caution">
    <text evidence="5">The sequence shown here is derived from an EMBL/GenBank/DDBJ whole genome shotgun (WGS) entry which is preliminary data.</text>
</comment>
<dbReference type="FunFam" id="3.20.20.150:FF:000007">
    <property type="entry name" value="Hydroxypyruvate isomerase"/>
    <property type="match status" value="1"/>
</dbReference>
<accession>A0A4Q0MND4</accession>
<feature type="active site" description="Proton donor/acceptor" evidence="3">
    <location>
        <position position="238"/>
    </location>
</feature>
<reference evidence="5 6" key="1">
    <citation type="submission" date="2018-12" db="EMBL/GenBank/DDBJ databases">
        <title>bacterium Hansschlegelia zhihuaiae S113.</title>
        <authorList>
            <person name="He J."/>
        </authorList>
    </citation>
    <scope>NUCLEOTIDE SEQUENCE [LARGE SCALE GENOMIC DNA]</scope>
    <source>
        <strain evidence="5 6">S 113</strain>
    </source>
</reference>
<dbReference type="InterPro" id="IPR053398">
    <property type="entry name" value="HPT_OtnI_isomerases"/>
</dbReference>
<dbReference type="PIRSF" id="PIRSF006241">
    <property type="entry name" value="HyI"/>
    <property type="match status" value="1"/>
</dbReference>
<dbReference type="SUPFAM" id="SSF51658">
    <property type="entry name" value="Xylose isomerase-like"/>
    <property type="match status" value="1"/>
</dbReference>
<dbReference type="InterPro" id="IPR013022">
    <property type="entry name" value="Xyl_isomerase-like_TIM-brl"/>
</dbReference>
<evidence type="ECO:0000256" key="2">
    <source>
        <dbReference type="PIRNR" id="PIRNR006241"/>
    </source>
</evidence>
<dbReference type="InterPro" id="IPR050417">
    <property type="entry name" value="Sugar_Epim/Isomerase"/>
</dbReference>
<dbReference type="RefSeq" id="WP_128776239.1">
    <property type="nucleotide sequence ID" value="NZ_RYFI01000003.1"/>
</dbReference>
<keyword evidence="6" id="KW-1185">Reference proteome</keyword>
<name>A0A4Q0MND4_9HYPH</name>
<dbReference type="AlphaFoldDB" id="A0A4Q0MND4"/>
<dbReference type="Proteomes" id="UP000289708">
    <property type="component" value="Unassembled WGS sequence"/>
</dbReference>
<dbReference type="InterPro" id="IPR026040">
    <property type="entry name" value="HyI-like"/>
</dbReference>
<evidence type="ECO:0000256" key="1">
    <source>
        <dbReference type="ARBA" id="ARBA00023235"/>
    </source>
</evidence>
<feature type="domain" description="Xylose isomerase-like TIM barrel" evidence="4">
    <location>
        <begin position="21"/>
        <end position="253"/>
    </location>
</feature>
<dbReference type="PANTHER" id="PTHR43489:SF6">
    <property type="entry name" value="HYDROXYPYRUVATE ISOMERASE-RELATED"/>
    <property type="match status" value="1"/>
</dbReference>
<evidence type="ECO:0000256" key="3">
    <source>
        <dbReference type="PIRSR" id="PIRSR006241-50"/>
    </source>
</evidence>
<dbReference type="EMBL" id="RYFI01000003">
    <property type="protein sequence ID" value="RXF74589.1"/>
    <property type="molecule type" value="Genomic_DNA"/>
</dbReference>
<protein>
    <submittedName>
        <fullName evidence="5">Hydroxypyruvate isomerase</fullName>
    </submittedName>
</protein>
<keyword evidence="1 2" id="KW-0413">Isomerase</keyword>
<dbReference type="InterPro" id="IPR036237">
    <property type="entry name" value="Xyl_isomerase-like_sf"/>
</dbReference>